<dbReference type="PRINTS" id="PR00702">
    <property type="entry name" value="ACRIFLAVINRP"/>
</dbReference>
<keyword evidence="1" id="KW-1133">Transmembrane helix</keyword>
<dbReference type="Proteomes" id="UP000824099">
    <property type="component" value="Unassembled WGS sequence"/>
</dbReference>
<dbReference type="Gene3D" id="3.30.70.1440">
    <property type="entry name" value="Multidrug efflux transporter AcrB pore domain"/>
    <property type="match status" value="1"/>
</dbReference>
<dbReference type="EMBL" id="DVNI01000093">
    <property type="protein sequence ID" value="HIU64508.1"/>
    <property type="molecule type" value="Genomic_DNA"/>
</dbReference>
<dbReference type="Gene3D" id="3.30.70.1430">
    <property type="entry name" value="Multidrug efflux transporter AcrB pore domain"/>
    <property type="match status" value="1"/>
</dbReference>
<dbReference type="Gene3D" id="1.20.1640.10">
    <property type="entry name" value="Multidrug efflux transporter AcrB transmembrane domain"/>
    <property type="match status" value="1"/>
</dbReference>
<dbReference type="GO" id="GO:0005886">
    <property type="term" value="C:plasma membrane"/>
    <property type="evidence" value="ECO:0007669"/>
    <property type="project" value="TreeGrafter"/>
</dbReference>
<reference evidence="2" key="2">
    <citation type="journal article" date="2021" name="PeerJ">
        <title>Extensive microbial diversity within the chicken gut microbiome revealed by metagenomics and culture.</title>
        <authorList>
            <person name="Gilroy R."/>
            <person name="Ravi A."/>
            <person name="Getino M."/>
            <person name="Pursley I."/>
            <person name="Horton D.L."/>
            <person name="Alikhan N.F."/>
            <person name="Baker D."/>
            <person name="Gharbi K."/>
            <person name="Hall N."/>
            <person name="Watson M."/>
            <person name="Adriaenssens E.M."/>
            <person name="Foster-Nyarko E."/>
            <person name="Jarju S."/>
            <person name="Secka A."/>
            <person name="Antonio M."/>
            <person name="Oren A."/>
            <person name="Chaudhuri R.R."/>
            <person name="La Ragione R."/>
            <person name="Hildebrand F."/>
            <person name="Pallen M.J."/>
        </authorList>
    </citation>
    <scope>NUCLEOTIDE SEQUENCE</scope>
    <source>
        <strain evidence="2">CHK160-1198</strain>
    </source>
</reference>
<dbReference type="SUPFAM" id="SSF82866">
    <property type="entry name" value="Multidrug efflux transporter AcrB transmembrane domain"/>
    <property type="match status" value="1"/>
</dbReference>
<feature type="transmembrane region" description="Helical" evidence="1">
    <location>
        <begin position="252"/>
        <end position="272"/>
    </location>
</feature>
<dbReference type="AlphaFoldDB" id="A0A9D1SLY8"/>
<feature type="non-terminal residue" evidence="2">
    <location>
        <position position="1"/>
    </location>
</feature>
<sequence>LEKKIKKIFTEEFTEVRLHTKVIQTGNADPYPIMLRVRGPEIDQVRMLANKVSDELAQDENLESVALDWNEKSKALKLEIDQAKARALGVSSQDLAGNLQALLSGVKSGEFREDDKTVDIVFRVDAESRNNLSNLRNINVYTGNGKYVSLDQIAKISYQAEEGIIWRRDLMPTITVQAVNAEGVLGDDAAVLAYERLAELRNNLPPGYSIELGGSAESSAKAIGWLMGPVPAMIFVIITILMLQVHNIPQMIITLLTAPLGLIGVSPALLVFGKPVGFVVELGILALAGIIIRNSVILIDQINRHLDAQEPLWDAIVNAAVTRFRPIMLTAAAAIMGMIPLMRSNFWGPMAVAIAGGLFVATILTLLVLPSMFAEWYKAEPPERQ</sequence>
<dbReference type="InterPro" id="IPR001036">
    <property type="entry name" value="Acrflvin-R"/>
</dbReference>
<keyword evidence="1" id="KW-0812">Transmembrane</keyword>
<dbReference type="Gene3D" id="3.30.2090.10">
    <property type="entry name" value="Multidrug efflux transporter AcrB TolC docking domain, DN and DC subdomains"/>
    <property type="match status" value="1"/>
</dbReference>
<evidence type="ECO:0000256" key="1">
    <source>
        <dbReference type="SAM" id="Phobius"/>
    </source>
</evidence>
<accession>A0A9D1SLY8</accession>
<organism evidence="2 3">
    <name type="scientific">Candidatus Avacidaminococcus intestinavium</name>
    <dbReference type="NCBI Taxonomy" id="2840684"/>
    <lineage>
        <taxon>Bacteria</taxon>
        <taxon>Bacillati</taxon>
        <taxon>Bacillota</taxon>
        <taxon>Negativicutes</taxon>
        <taxon>Acidaminococcales</taxon>
        <taxon>Acidaminococcaceae</taxon>
        <taxon>Acidaminococcaceae incertae sedis</taxon>
        <taxon>Candidatus Avacidaminococcus</taxon>
    </lineage>
</organism>
<feature type="transmembrane region" description="Helical" evidence="1">
    <location>
        <begin position="278"/>
        <end position="299"/>
    </location>
</feature>
<gene>
    <name evidence="2" type="ORF">IAB06_05705</name>
</gene>
<dbReference type="PANTHER" id="PTHR32063:SF18">
    <property type="entry name" value="CATION EFFLUX SYSTEM PROTEIN"/>
    <property type="match status" value="1"/>
</dbReference>
<dbReference type="InterPro" id="IPR027463">
    <property type="entry name" value="AcrB_DN_DC_subdom"/>
</dbReference>
<dbReference type="GO" id="GO:0042910">
    <property type="term" value="F:xenobiotic transmembrane transporter activity"/>
    <property type="evidence" value="ECO:0007669"/>
    <property type="project" value="TreeGrafter"/>
</dbReference>
<feature type="transmembrane region" description="Helical" evidence="1">
    <location>
        <begin position="346"/>
        <end position="369"/>
    </location>
</feature>
<dbReference type="SUPFAM" id="SSF82714">
    <property type="entry name" value="Multidrug efflux transporter AcrB TolC docking domain, DN and DC subdomains"/>
    <property type="match status" value="1"/>
</dbReference>
<dbReference type="Pfam" id="PF00873">
    <property type="entry name" value="ACR_tran"/>
    <property type="match status" value="1"/>
</dbReference>
<keyword evidence="1" id="KW-0472">Membrane</keyword>
<comment type="caution">
    <text evidence="2">The sequence shown here is derived from an EMBL/GenBank/DDBJ whole genome shotgun (WGS) entry which is preliminary data.</text>
</comment>
<evidence type="ECO:0000313" key="2">
    <source>
        <dbReference type="EMBL" id="HIU64508.1"/>
    </source>
</evidence>
<dbReference type="PANTHER" id="PTHR32063">
    <property type="match status" value="1"/>
</dbReference>
<feature type="transmembrane region" description="Helical" evidence="1">
    <location>
        <begin position="320"/>
        <end position="340"/>
    </location>
</feature>
<name>A0A9D1SLY8_9FIRM</name>
<proteinExistence type="predicted"/>
<protein>
    <submittedName>
        <fullName evidence="2">Efflux RND transporter permease subunit</fullName>
    </submittedName>
</protein>
<reference evidence="2" key="1">
    <citation type="submission" date="2020-10" db="EMBL/GenBank/DDBJ databases">
        <authorList>
            <person name="Gilroy R."/>
        </authorList>
    </citation>
    <scope>NUCLEOTIDE SEQUENCE</scope>
    <source>
        <strain evidence="2">CHK160-1198</strain>
    </source>
</reference>
<feature type="transmembrane region" description="Helical" evidence="1">
    <location>
        <begin position="222"/>
        <end position="245"/>
    </location>
</feature>
<evidence type="ECO:0000313" key="3">
    <source>
        <dbReference type="Proteomes" id="UP000824099"/>
    </source>
</evidence>